<dbReference type="EMBL" id="VSSQ01103829">
    <property type="protein sequence ID" value="MPN44592.1"/>
    <property type="molecule type" value="Genomic_DNA"/>
</dbReference>
<comment type="caution">
    <text evidence="1">The sequence shown here is derived from an EMBL/GenBank/DDBJ whole genome shotgun (WGS) entry which is preliminary data.</text>
</comment>
<proteinExistence type="predicted"/>
<dbReference type="Gene3D" id="1.20.1260.10">
    <property type="match status" value="1"/>
</dbReference>
<protein>
    <recommendedName>
        <fullName evidence="2">DUF2202 domain-containing protein</fullName>
    </recommendedName>
</protein>
<evidence type="ECO:0000313" key="1">
    <source>
        <dbReference type="EMBL" id="MPN44592.1"/>
    </source>
</evidence>
<organism evidence="1">
    <name type="scientific">bioreactor metagenome</name>
    <dbReference type="NCBI Taxonomy" id="1076179"/>
    <lineage>
        <taxon>unclassified sequences</taxon>
        <taxon>metagenomes</taxon>
        <taxon>ecological metagenomes</taxon>
    </lineage>
</organism>
<evidence type="ECO:0008006" key="2">
    <source>
        <dbReference type="Google" id="ProtNLM"/>
    </source>
</evidence>
<sequence>MYEQFLEQDLPADVRVVFESLMHASENHLRAFQNRL</sequence>
<dbReference type="InterPro" id="IPR012347">
    <property type="entry name" value="Ferritin-like"/>
</dbReference>
<gene>
    <name evidence="1" type="ORF">SDC9_192157</name>
</gene>
<accession>A0A645I1G7</accession>
<dbReference type="AlphaFoldDB" id="A0A645I1G7"/>
<name>A0A645I1G7_9ZZZZ</name>
<reference evidence="1" key="1">
    <citation type="submission" date="2019-08" db="EMBL/GenBank/DDBJ databases">
        <authorList>
            <person name="Kucharzyk K."/>
            <person name="Murdoch R.W."/>
            <person name="Higgins S."/>
            <person name="Loffler F."/>
        </authorList>
    </citation>
    <scope>NUCLEOTIDE SEQUENCE</scope>
</reference>